<evidence type="ECO:0000313" key="4">
    <source>
        <dbReference type="Proteomes" id="UP001629244"/>
    </source>
</evidence>
<name>A0ABW8YQS6_9SPHN</name>
<dbReference type="RefSeq" id="WP_408079981.1">
    <property type="nucleotide sequence ID" value="NZ_JBELQC010000003.1"/>
</dbReference>
<dbReference type="EMBL" id="JBELQC010000003">
    <property type="protein sequence ID" value="MFL9842374.1"/>
    <property type="molecule type" value="Genomic_DNA"/>
</dbReference>
<protein>
    <submittedName>
        <fullName evidence="3">DUF2945 domain-containing protein</fullName>
    </submittedName>
</protein>
<feature type="compositionally biased region" description="Basic and acidic residues" evidence="1">
    <location>
        <begin position="1"/>
        <end position="12"/>
    </location>
</feature>
<dbReference type="Gene3D" id="2.30.30.1060">
    <property type="match status" value="1"/>
</dbReference>
<reference evidence="3 4" key="1">
    <citation type="submission" date="2024-06" db="EMBL/GenBank/DDBJ databases">
        <authorList>
            <person name="Kaempfer P."/>
            <person name="Viver T."/>
        </authorList>
    </citation>
    <scope>NUCLEOTIDE SEQUENCE [LARGE SCALE GENOMIC DNA]</scope>
    <source>
        <strain evidence="3 4">ST-64</strain>
    </source>
</reference>
<keyword evidence="4" id="KW-1185">Reference proteome</keyword>
<accession>A0ABW8YQS6</accession>
<feature type="region of interest" description="Disordered" evidence="1">
    <location>
        <begin position="1"/>
        <end position="68"/>
    </location>
</feature>
<evidence type="ECO:0000259" key="2">
    <source>
        <dbReference type="Pfam" id="PF11160"/>
    </source>
</evidence>
<proteinExistence type="predicted"/>
<gene>
    <name evidence="3" type="ORF">ABS767_15495</name>
</gene>
<feature type="domain" description="Hypervirulence associated protein TUDOR" evidence="2">
    <location>
        <begin position="8"/>
        <end position="65"/>
    </location>
</feature>
<comment type="caution">
    <text evidence="3">The sequence shown here is derived from an EMBL/GenBank/DDBJ whole genome shotgun (WGS) entry which is preliminary data.</text>
</comment>
<dbReference type="Proteomes" id="UP001629244">
    <property type="component" value="Unassembled WGS sequence"/>
</dbReference>
<dbReference type="Pfam" id="PF11160">
    <property type="entry name" value="Hva1_TUDOR"/>
    <property type="match status" value="1"/>
</dbReference>
<sequence length="68" mass="7333">MAKALHKGDRVKWNAPGGTAKGEVLHKQTSDTSIKGHQVRASREEPQYIVKSDNGGKASHKPSALTKI</sequence>
<organism evidence="3 4">
    <name type="scientific">Sphingomonas plantiphila</name>
    <dbReference type="NCBI Taxonomy" id="3163295"/>
    <lineage>
        <taxon>Bacteria</taxon>
        <taxon>Pseudomonadati</taxon>
        <taxon>Pseudomonadota</taxon>
        <taxon>Alphaproteobacteria</taxon>
        <taxon>Sphingomonadales</taxon>
        <taxon>Sphingomonadaceae</taxon>
        <taxon>Sphingomonas</taxon>
    </lineage>
</organism>
<evidence type="ECO:0000313" key="3">
    <source>
        <dbReference type="EMBL" id="MFL9842374.1"/>
    </source>
</evidence>
<evidence type="ECO:0000256" key="1">
    <source>
        <dbReference type="SAM" id="MobiDB-lite"/>
    </source>
</evidence>
<dbReference type="InterPro" id="IPR021331">
    <property type="entry name" value="Hva1_TUDOR"/>
</dbReference>